<organism evidence="4 5">
    <name type="scientific">Platanthera guangdongensis</name>
    <dbReference type="NCBI Taxonomy" id="2320717"/>
    <lineage>
        <taxon>Eukaryota</taxon>
        <taxon>Viridiplantae</taxon>
        <taxon>Streptophyta</taxon>
        <taxon>Embryophyta</taxon>
        <taxon>Tracheophyta</taxon>
        <taxon>Spermatophyta</taxon>
        <taxon>Magnoliopsida</taxon>
        <taxon>Liliopsida</taxon>
        <taxon>Asparagales</taxon>
        <taxon>Orchidaceae</taxon>
        <taxon>Orchidoideae</taxon>
        <taxon>Orchideae</taxon>
        <taxon>Orchidinae</taxon>
        <taxon>Platanthera</taxon>
    </lineage>
</organism>
<evidence type="ECO:0000313" key="4">
    <source>
        <dbReference type="EMBL" id="KAK8937626.1"/>
    </source>
</evidence>
<evidence type="ECO:0000256" key="2">
    <source>
        <dbReference type="ARBA" id="ARBA00022730"/>
    </source>
</evidence>
<evidence type="ECO:0000256" key="1">
    <source>
        <dbReference type="ARBA" id="ARBA00007465"/>
    </source>
</evidence>
<comment type="similarity">
    <text evidence="1">Belongs to the universal ribosomal protein uS4 family.</text>
</comment>
<protein>
    <recommendedName>
        <fullName evidence="3">Small ribosomal subunit protein uS4 N-terminal domain-containing protein</fullName>
    </recommendedName>
</protein>
<name>A0ABR2LC03_9ASPA</name>
<gene>
    <name evidence="4" type="ORF">KSP40_PGU019003</name>
</gene>
<sequence length="55" mass="6345">MVQKLVHTLKQIDPRDPYRIEMTDALLEKLYSMGVITTKKSLAKCEKLSVSSFCR</sequence>
<accession>A0ABR2LC03</accession>
<evidence type="ECO:0000259" key="3">
    <source>
        <dbReference type="Pfam" id="PF00163"/>
    </source>
</evidence>
<proteinExistence type="inferred from homology"/>
<keyword evidence="5" id="KW-1185">Reference proteome</keyword>
<feature type="domain" description="Small ribosomal subunit protein uS4 N-terminal" evidence="3">
    <location>
        <begin position="2"/>
        <end position="53"/>
    </location>
</feature>
<evidence type="ECO:0000313" key="5">
    <source>
        <dbReference type="Proteomes" id="UP001412067"/>
    </source>
</evidence>
<dbReference type="Pfam" id="PF00163">
    <property type="entry name" value="Ribosomal_S4"/>
    <property type="match status" value="1"/>
</dbReference>
<keyword evidence="2" id="KW-0694">RNA-binding</keyword>
<keyword evidence="2" id="KW-0699">rRNA-binding</keyword>
<dbReference type="InterPro" id="IPR001912">
    <property type="entry name" value="Ribosomal_uS4_N"/>
</dbReference>
<dbReference type="EMBL" id="JBBWWR010000021">
    <property type="protein sequence ID" value="KAK8937626.1"/>
    <property type="molecule type" value="Genomic_DNA"/>
</dbReference>
<dbReference type="Proteomes" id="UP001412067">
    <property type="component" value="Unassembled WGS sequence"/>
</dbReference>
<comment type="caution">
    <text evidence="4">The sequence shown here is derived from an EMBL/GenBank/DDBJ whole genome shotgun (WGS) entry which is preliminary data.</text>
</comment>
<reference evidence="4 5" key="1">
    <citation type="journal article" date="2022" name="Nat. Plants">
        <title>Genomes of leafy and leafless Platanthera orchids illuminate the evolution of mycoheterotrophy.</title>
        <authorList>
            <person name="Li M.H."/>
            <person name="Liu K.W."/>
            <person name="Li Z."/>
            <person name="Lu H.C."/>
            <person name="Ye Q.L."/>
            <person name="Zhang D."/>
            <person name="Wang J.Y."/>
            <person name="Li Y.F."/>
            <person name="Zhong Z.M."/>
            <person name="Liu X."/>
            <person name="Yu X."/>
            <person name="Liu D.K."/>
            <person name="Tu X.D."/>
            <person name="Liu B."/>
            <person name="Hao Y."/>
            <person name="Liao X.Y."/>
            <person name="Jiang Y.T."/>
            <person name="Sun W.H."/>
            <person name="Chen J."/>
            <person name="Chen Y.Q."/>
            <person name="Ai Y."/>
            <person name="Zhai J.W."/>
            <person name="Wu S.S."/>
            <person name="Zhou Z."/>
            <person name="Hsiao Y.Y."/>
            <person name="Wu W.L."/>
            <person name="Chen Y.Y."/>
            <person name="Lin Y.F."/>
            <person name="Hsu J.L."/>
            <person name="Li C.Y."/>
            <person name="Wang Z.W."/>
            <person name="Zhao X."/>
            <person name="Zhong W.Y."/>
            <person name="Ma X.K."/>
            <person name="Ma L."/>
            <person name="Huang J."/>
            <person name="Chen G.Z."/>
            <person name="Huang M.Z."/>
            <person name="Huang L."/>
            <person name="Peng D.H."/>
            <person name="Luo Y.B."/>
            <person name="Zou S.Q."/>
            <person name="Chen S.P."/>
            <person name="Lan S."/>
            <person name="Tsai W.C."/>
            <person name="Van de Peer Y."/>
            <person name="Liu Z.J."/>
        </authorList>
    </citation>
    <scope>NUCLEOTIDE SEQUENCE [LARGE SCALE GENOMIC DNA]</scope>
    <source>
        <strain evidence="4">Lor288</strain>
    </source>
</reference>